<keyword evidence="6 7" id="KW-0694">RNA-binding</keyword>
<dbReference type="InterPro" id="IPR000100">
    <property type="entry name" value="RNase_P"/>
</dbReference>
<evidence type="ECO:0000256" key="1">
    <source>
        <dbReference type="ARBA" id="ARBA00002663"/>
    </source>
</evidence>
<dbReference type="OrthoDB" id="9810867at2"/>
<dbReference type="KEGG" id="aun:AWM73_08785"/>
<name>A0A0X8FFX0_9LACT</name>
<dbReference type="FunFam" id="3.30.230.10:FF:000021">
    <property type="entry name" value="Ribonuclease P protein component"/>
    <property type="match status" value="1"/>
</dbReference>
<evidence type="ECO:0000256" key="8">
    <source>
        <dbReference type="NCBIfam" id="TIGR00188"/>
    </source>
</evidence>
<dbReference type="AlphaFoldDB" id="A0A0X8FFX0"/>
<dbReference type="Gene3D" id="3.30.230.10">
    <property type="match status" value="1"/>
</dbReference>
<accession>A0A0X8FFX0</accession>
<dbReference type="GO" id="GO:0001682">
    <property type="term" value="P:tRNA 5'-leader removal"/>
    <property type="evidence" value="ECO:0007669"/>
    <property type="project" value="UniProtKB-UniRule"/>
</dbReference>
<comment type="function">
    <text evidence="1 7">RNaseP catalyzes the removal of the 5'-leader sequence from pre-tRNA to produce the mature 5'-terminus. It can also cleave other RNA substrates such as 4.5S RNA. The protein component plays an auxiliary but essential role in vivo by binding to the 5'-leader sequence and broadening the substrate specificity of the ribozyme.</text>
</comment>
<dbReference type="InterPro" id="IPR020539">
    <property type="entry name" value="RNase_P_CS"/>
</dbReference>
<dbReference type="PANTHER" id="PTHR33992:SF1">
    <property type="entry name" value="RIBONUCLEASE P PROTEIN COMPONENT"/>
    <property type="match status" value="1"/>
</dbReference>
<reference evidence="9" key="2">
    <citation type="submission" date="2022-09" db="EMBL/GenBank/DDBJ databases">
        <title>Aerococcus urinae taxonomy study.</title>
        <authorList>
            <person name="Christensen J."/>
            <person name="Senneby E."/>
        </authorList>
    </citation>
    <scope>NUCLEOTIDE SEQUENCE</scope>
    <source>
        <strain evidence="9">NLD-066-U95</strain>
    </source>
</reference>
<dbReference type="Pfam" id="PF00825">
    <property type="entry name" value="Ribonuclease_P"/>
    <property type="match status" value="1"/>
</dbReference>
<evidence type="ECO:0000313" key="12">
    <source>
        <dbReference type="Proteomes" id="UP001069145"/>
    </source>
</evidence>
<evidence type="ECO:0000313" key="11">
    <source>
        <dbReference type="Proteomes" id="UP000594771"/>
    </source>
</evidence>
<dbReference type="PROSITE" id="PS00648">
    <property type="entry name" value="RIBONUCLEASE_P"/>
    <property type="match status" value="1"/>
</dbReference>
<dbReference type="InterPro" id="IPR020568">
    <property type="entry name" value="Ribosomal_Su5_D2-typ_SF"/>
</dbReference>
<dbReference type="EC" id="3.1.26.5" evidence="7 8"/>
<evidence type="ECO:0000256" key="7">
    <source>
        <dbReference type="HAMAP-Rule" id="MF_00227"/>
    </source>
</evidence>
<evidence type="ECO:0000256" key="3">
    <source>
        <dbReference type="ARBA" id="ARBA00022722"/>
    </source>
</evidence>
<dbReference type="GO" id="GO:0030677">
    <property type="term" value="C:ribonuclease P complex"/>
    <property type="evidence" value="ECO:0007669"/>
    <property type="project" value="TreeGrafter"/>
</dbReference>
<dbReference type="EMBL" id="CP065662">
    <property type="protein sequence ID" value="QPS01724.1"/>
    <property type="molecule type" value="Genomic_DNA"/>
</dbReference>
<dbReference type="GO" id="GO:0004526">
    <property type="term" value="F:ribonuclease P activity"/>
    <property type="evidence" value="ECO:0007669"/>
    <property type="project" value="UniProtKB-UniRule"/>
</dbReference>
<comment type="catalytic activity">
    <reaction evidence="7">
        <text>Endonucleolytic cleavage of RNA, removing 5'-extranucleotides from tRNA precursor.</text>
        <dbReference type="EC" id="3.1.26.5"/>
    </reaction>
</comment>
<protein>
    <recommendedName>
        <fullName evidence="7 8">Ribonuclease P protein component</fullName>
        <shortName evidence="7">RNase P protein</shortName>
        <shortName evidence="7">RNaseP protein</shortName>
        <ecNumber evidence="7 8">3.1.26.5</ecNumber>
    </recommendedName>
    <alternativeName>
        <fullName evidence="7">Protein C5</fullName>
    </alternativeName>
</protein>
<organism evidence="10 11">
    <name type="scientific">Aerococcus urinae</name>
    <dbReference type="NCBI Taxonomy" id="1376"/>
    <lineage>
        <taxon>Bacteria</taxon>
        <taxon>Bacillati</taxon>
        <taxon>Bacillota</taxon>
        <taxon>Bacilli</taxon>
        <taxon>Lactobacillales</taxon>
        <taxon>Aerococcaceae</taxon>
        <taxon>Aerococcus</taxon>
    </lineage>
</organism>
<dbReference type="PANTHER" id="PTHR33992">
    <property type="entry name" value="RIBONUCLEASE P PROTEIN COMPONENT"/>
    <property type="match status" value="1"/>
</dbReference>
<evidence type="ECO:0000256" key="5">
    <source>
        <dbReference type="ARBA" id="ARBA00022801"/>
    </source>
</evidence>
<dbReference type="HAMAP" id="MF_00227">
    <property type="entry name" value="RNase_P"/>
    <property type="match status" value="1"/>
</dbReference>
<dbReference type="InterPro" id="IPR014721">
    <property type="entry name" value="Ribsml_uS5_D2-typ_fold_subgr"/>
</dbReference>
<comment type="subunit">
    <text evidence="7">Consists of a catalytic RNA component (M1 or rnpB) and a protein subunit.</text>
</comment>
<keyword evidence="4 7" id="KW-0255">Endonuclease</keyword>
<dbReference type="SUPFAM" id="SSF54211">
    <property type="entry name" value="Ribosomal protein S5 domain 2-like"/>
    <property type="match status" value="1"/>
</dbReference>
<keyword evidence="2 7" id="KW-0819">tRNA processing</keyword>
<keyword evidence="12" id="KW-1185">Reference proteome</keyword>
<reference evidence="10 11" key="1">
    <citation type="submission" date="2020-12" db="EMBL/GenBank/DDBJ databases">
        <title>FDA dAtabase for Regulatory Grade micrObial Sequences (FDA-ARGOS): Supporting development and validation of Infectious Disease Dx tests.</title>
        <authorList>
            <person name="Sproer C."/>
            <person name="Gronow S."/>
            <person name="Severitt S."/>
            <person name="Schroder I."/>
            <person name="Tallon L."/>
            <person name="Sadzewicz L."/>
            <person name="Zhao X."/>
            <person name="Boylan J."/>
            <person name="Ott S."/>
            <person name="Bowen H."/>
            <person name="Vavikolanu K."/>
            <person name="Mehta A."/>
            <person name="Aluvathingal J."/>
            <person name="Nadendla S."/>
            <person name="Lowell S."/>
            <person name="Myers T."/>
            <person name="Yan Y."/>
            <person name="Sichtig H."/>
        </authorList>
    </citation>
    <scope>NUCLEOTIDE SEQUENCE [LARGE SCALE GENOMIC DNA]</scope>
    <source>
        <strain evidence="10 11">FDAARGOS_911</strain>
    </source>
</reference>
<evidence type="ECO:0000256" key="4">
    <source>
        <dbReference type="ARBA" id="ARBA00022759"/>
    </source>
</evidence>
<proteinExistence type="inferred from homology"/>
<dbReference type="GeneID" id="35767160"/>
<dbReference type="Proteomes" id="UP001069145">
    <property type="component" value="Unassembled WGS sequence"/>
</dbReference>
<comment type="similarity">
    <text evidence="7">Belongs to the RnpA family.</text>
</comment>
<dbReference type="NCBIfam" id="TIGR00188">
    <property type="entry name" value="rnpA"/>
    <property type="match status" value="1"/>
</dbReference>
<sequence>MRKSYRVKSEKDFSLVFHQGDSKANRQFVVYSIEKEQKHFRVGLSVGKKIGNAVTRNRVKRLIRQALTELKPYIKSNVDFIIIARKPTKDMSQDQVKSSLIHVMRLQGLFHTDPSRPVERNERAESEN</sequence>
<keyword evidence="3 7" id="KW-0540">Nuclease</keyword>
<dbReference type="GO" id="GO:0042781">
    <property type="term" value="F:3'-tRNA processing endoribonuclease activity"/>
    <property type="evidence" value="ECO:0007669"/>
    <property type="project" value="TreeGrafter"/>
</dbReference>
<dbReference type="GO" id="GO:0000049">
    <property type="term" value="F:tRNA binding"/>
    <property type="evidence" value="ECO:0007669"/>
    <property type="project" value="UniProtKB-UniRule"/>
</dbReference>
<gene>
    <name evidence="7 10" type="primary">rnpA</name>
    <name evidence="10" type="ORF">I6G68_01225</name>
    <name evidence="9" type="ORF">ODY43_06170</name>
</gene>
<evidence type="ECO:0000256" key="6">
    <source>
        <dbReference type="ARBA" id="ARBA00022884"/>
    </source>
</evidence>
<dbReference type="RefSeq" id="WP_060778998.1">
    <property type="nucleotide sequence ID" value="NZ_CAJHLF010000006.1"/>
</dbReference>
<dbReference type="EMBL" id="JAOTML010000006">
    <property type="protein sequence ID" value="MCY3053571.1"/>
    <property type="molecule type" value="Genomic_DNA"/>
</dbReference>
<keyword evidence="5 7" id="KW-0378">Hydrolase</keyword>
<dbReference type="Proteomes" id="UP000594771">
    <property type="component" value="Chromosome"/>
</dbReference>
<evidence type="ECO:0000256" key="2">
    <source>
        <dbReference type="ARBA" id="ARBA00022694"/>
    </source>
</evidence>
<evidence type="ECO:0000313" key="10">
    <source>
        <dbReference type="EMBL" id="QPS01724.1"/>
    </source>
</evidence>
<evidence type="ECO:0000313" key="9">
    <source>
        <dbReference type="EMBL" id="MCY3053571.1"/>
    </source>
</evidence>